<dbReference type="SUPFAM" id="SSF47473">
    <property type="entry name" value="EF-hand"/>
    <property type="match status" value="1"/>
</dbReference>
<comment type="subcellular location">
    <subcellularLocation>
        <location evidence="1">Cytoplasm</location>
        <location evidence="1">Cytoskeleton</location>
        <location evidence="1">Microtubule organizing center</location>
        <location evidence="1">Centrosome</location>
    </subcellularLocation>
</comment>
<dbReference type="Gene3D" id="1.10.238.10">
    <property type="entry name" value="EF-hand"/>
    <property type="match status" value="1"/>
</dbReference>
<dbReference type="PANTHER" id="PTHR18905:SF12">
    <property type="entry name" value="NINEIN-LIKE PROTEIN"/>
    <property type="match status" value="1"/>
</dbReference>
<accession>A0AAN8CV22</accession>
<evidence type="ECO:0000256" key="1">
    <source>
        <dbReference type="ARBA" id="ARBA00004300"/>
    </source>
</evidence>
<protein>
    <recommendedName>
        <fullName evidence="8">Ninein-like protein</fullName>
    </recommendedName>
</protein>
<feature type="region of interest" description="Disordered" evidence="5">
    <location>
        <begin position="80"/>
        <end position="102"/>
    </location>
</feature>
<evidence type="ECO:0000313" key="6">
    <source>
        <dbReference type="EMBL" id="KAK5908955.1"/>
    </source>
</evidence>
<name>A0AAN8CV22_CHAGU</name>
<evidence type="ECO:0000256" key="5">
    <source>
        <dbReference type="SAM" id="MobiDB-lite"/>
    </source>
</evidence>
<keyword evidence="3" id="KW-0597">Phosphoprotein</keyword>
<evidence type="ECO:0000256" key="2">
    <source>
        <dbReference type="ARBA" id="ARBA00022490"/>
    </source>
</evidence>
<dbReference type="GO" id="GO:0005813">
    <property type="term" value="C:centrosome"/>
    <property type="evidence" value="ECO:0007669"/>
    <property type="project" value="UniProtKB-SubCell"/>
</dbReference>
<gene>
    <name evidence="6" type="ORF">CgunFtcFv8_016970</name>
</gene>
<keyword evidence="2" id="KW-0963">Cytoplasm</keyword>
<reference evidence="6 7" key="1">
    <citation type="journal article" date="2023" name="Mol. Biol. Evol.">
        <title>Genomics of Secondarily Temperate Adaptation in the Only Non-Antarctic Icefish.</title>
        <authorList>
            <person name="Rivera-Colon A.G."/>
            <person name="Rayamajhi N."/>
            <person name="Minhas B.F."/>
            <person name="Madrigal G."/>
            <person name="Bilyk K.T."/>
            <person name="Yoon V."/>
            <person name="Hune M."/>
            <person name="Gregory S."/>
            <person name="Cheng C.H.C."/>
            <person name="Catchen J.M."/>
        </authorList>
    </citation>
    <scope>NUCLEOTIDE SEQUENCE [LARGE SCALE GENOMIC DNA]</scope>
    <source>
        <tissue evidence="6">White muscle</tissue>
    </source>
</reference>
<sequence length="102" mass="11300">MEQHSDYVSQLKVEFDSCDSTSSGLLDRDALRELCSKLRLDAHLALLTHTLLGEGRHARVNFEEFKEGFVAVLSRSLDFSASEDDSSYLQPGEGGQQLPAAR</sequence>
<dbReference type="GO" id="GO:0034454">
    <property type="term" value="P:microtubule anchoring at centrosome"/>
    <property type="evidence" value="ECO:0007669"/>
    <property type="project" value="TreeGrafter"/>
</dbReference>
<proteinExistence type="predicted"/>
<comment type="caution">
    <text evidence="6">The sequence shown here is derived from an EMBL/GenBank/DDBJ whole genome shotgun (WGS) entry which is preliminary data.</text>
</comment>
<evidence type="ECO:0000313" key="7">
    <source>
        <dbReference type="Proteomes" id="UP001331515"/>
    </source>
</evidence>
<evidence type="ECO:0008006" key="8">
    <source>
        <dbReference type="Google" id="ProtNLM"/>
    </source>
</evidence>
<dbReference type="PANTHER" id="PTHR18905">
    <property type="entry name" value="NINEIN"/>
    <property type="match status" value="1"/>
</dbReference>
<dbReference type="AlphaFoldDB" id="A0AAN8CV22"/>
<dbReference type="EMBL" id="JAURVH010001529">
    <property type="protein sequence ID" value="KAK5908955.1"/>
    <property type="molecule type" value="Genomic_DNA"/>
</dbReference>
<dbReference type="Proteomes" id="UP001331515">
    <property type="component" value="Unassembled WGS sequence"/>
</dbReference>
<keyword evidence="4" id="KW-0206">Cytoskeleton</keyword>
<keyword evidence="7" id="KW-1185">Reference proteome</keyword>
<dbReference type="InterPro" id="IPR011992">
    <property type="entry name" value="EF-hand-dom_pair"/>
</dbReference>
<evidence type="ECO:0000256" key="3">
    <source>
        <dbReference type="ARBA" id="ARBA00022553"/>
    </source>
</evidence>
<evidence type="ECO:0000256" key="4">
    <source>
        <dbReference type="ARBA" id="ARBA00023212"/>
    </source>
</evidence>
<organism evidence="6 7">
    <name type="scientific">Champsocephalus gunnari</name>
    <name type="common">Mackerel icefish</name>
    <dbReference type="NCBI Taxonomy" id="52237"/>
    <lineage>
        <taxon>Eukaryota</taxon>
        <taxon>Metazoa</taxon>
        <taxon>Chordata</taxon>
        <taxon>Craniata</taxon>
        <taxon>Vertebrata</taxon>
        <taxon>Euteleostomi</taxon>
        <taxon>Actinopterygii</taxon>
        <taxon>Neopterygii</taxon>
        <taxon>Teleostei</taxon>
        <taxon>Neoteleostei</taxon>
        <taxon>Acanthomorphata</taxon>
        <taxon>Eupercaria</taxon>
        <taxon>Perciformes</taxon>
        <taxon>Notothenioidei</taxon>
        <taxon>Channichthyidae</taxon>
        <taxon>Champsocephalus</taxon>
    </lineage>
</organism>